<accession>W3X6L2</accession>
<dbReference type="GeneID" id="19271057"/>
<dbReference type="PANTHER" id="PTHR47843">
    <property type="entry name" value="BTB DOMAIN-CONTAINING PROTEIN-RELATED"/>
    <property type="match status" value="1"/>
</dbReference>
<sequence>MADPFVESLMAWKPFRFFVGPDKKEFTMHADLVANMSKPLNALVNGAMKEAREGEAYLPEVDEATFALFLRYAYKGDYEVAGLELSDRAETCLDCEQDLIRCNCDYCNSCCRMLCYCGIKETQSLFRDRLYGHALCDQEITTLKKFADGAFLTYQMLEFRTNNSDETFSEVLLAHARLYAMADYYDLRSLATLSKNKIHQTLALLGLQDDFWSGESTCVNAVCNLVDYVCRNTVDKKGSPDLLRALLYNYCAMNIRFLSEKERFLRLLQERGDFSAGIICEIAKRKVSCSCTD</sequence>
<dbReference type="OMA" id="NTEGCED"/>
<dbReference type="InParanoid" id="W3X6L2"/>
<dbReference type="SUPFAM" id="SSF54695">
    <property type="entry name" value="POZ domain"/>
    <property type="match status" value="1"/>
</dbReference>
<evidence type="ECO:0000313" key="3">
    <source>
        <dbReference type="Proteomes" id="UP000030651"/>
    </source>
</evidence>
<dbReference type="eggNOG" id="ENOG502SFZQ">
    <property type="taxonomic scope" value="Eukaryota"/>
</dbReference>
<dbReference type="Gene3D" id="3.30.710.10">
    <property type="entry name" value="Potassium Channel Kv1.1, Chain A"/>
    <property type="match status" value="1"/>
</dbReference>
<evidence type="ECO:0000259" key="1">
    <source>
        <dbReference type="PROSITE" id="PS50097"/>
    </source>
</evidence>
<keyword evidence="3" id="KW-1185">Reference proteome</keyword>
<dbReference type="HOGENOM" id="CLU_056399_2_1_1"/>
<dbReference type="RefSeq" id="XP_007832816.1">
    <property type="nucleotide sequence ID" value="XM_007834625.1"/>
</dbReference>
<dbReference type="InterPro" id="IPR000210">
    <property type="entry name" value="BTB/POZ_dom"/>
</dbReference>
<name>W3X6L2_PESFW</name>
<dbReference type="STRING" id="1229662.W3X6L2"/>
<organism evidence="2 3">
    <name type="scientific">Pestalotiopsis fici (strain W106-1 / CGMCC3.15140)</name>
    <dbReference type="NCBI Taxonomy" id="1229662"/>
    <lineage>
        <taxon>Eukaryota</taxon>
        <taxon>Fungi</taxon>
        <taxon>Dikarya</taxon>
        <taxon>Ascomycota</taxon>
        <taxon>Pezizomycotina</taxon>
        <taxon>Sordariomycetes</taxon>
        <taxon>Xylariomycetidae</taxon>
        <taxon>Amphisphaeriales</taxon>
        <taxon>Sporocadaceae</taxon>
        <taxon>Pestalotiopsis</taxon>
    </lineage>
</organism>
<dbReference type="EMBL" id="KI912112">
    <property type="protein sequence ID" value="ETS81042.1"/>
    <property type="molecule type" value="Genomic_DNA"/>
</dbReference>
<dbReference type="OrthoDB" id="9997739at2759"/>
<gene>
    <name evidence="2" type="ORF">PFICI_06044</name>
</gene>
<dbReference type="PROSITE" id="PS50097">
    <property type="entry name" value="BTB"/>
    <property type="match status" value="1"/>
</dbReference>
<dbReference type="InterPro" id="IPR011333">
    <property type="entry name" value="SKP1/BTB/POZ_sf"/>
</dbReference>
<dbReference type="Proteomes" id="UP000030651">
    <property type="component" value="Unassembled WGS sequence"/>
</dbReference>
<reference evidence="3" key="1">
    <citation type="journal article" date="2015" name="BMC Genomics">
        <title>Genomic and transcriptomic analysis of the endophytic fungus Pestalotiopsis fici reveals its lifestyle and high potential for synthesis of natural products.</title>
        <authorList>
            <person name="Wang X."/>
            <person name="Zhang X."/>
            <person name="Liu L."/>
            <person name="Xiang M."/>
            <person name="Wang W."/>
            <person name="Sun X."/>
            <person name="Che Y."/>
            <person name="Guo L."/>
            <person name="Liu G."/>
            <person name="Guo L."/>
            <person name="Wang C."/>
            <person name="Yin W.B."/>
            <person name="Stadler M."/>
            <person name="Zhang X."/>
            <person name="Liu X."/>
        </authorList>
    </citation>
    <scope>NUCLEOTIDE SEQUENCE [LARGE SCALE GENOMIC DNA]</scope>
    <source>
        <strain evidence="3">W106-1 / CGMCC3.15140</strain>
    </source>
</reference>
<feature type="domain" description="BTB" evidence="1">
    <location>
        <begin position="13"/>
        <end position="82"/>
    </location>
</feature>
<proteinExistence type="predicted"/>
<dbReference type="KEGG" id="pfy:PFICI_06044"/>
<evidence type="ECO:0000313" key="2">
    <source>
        <dbReference type="EMBL" id="ETS81042.1"/>
    </source>
</evidence>
<dbReference type="AlphaFoldDB" id="W3X6L2"/>
<protein>
    <recommendedName>
        <fullName evidence="1">BTB domain-containing protein</fullName>
    </recommendedName>
</protein>